<protein>
    <recommendedName>
        <fullName evidence="3">Tail fiber protein</fullName>
    </recommendedName>
</protein>
<name>B9Z4Y6_9NEIS</name>
<evidence type="ECO:0000313" key="2">
    <source>
        <dbReference type="Proteomes" id="UP000003165"/>
    </source>
</evidence>
<dbReference type="EMBL" id="ACIS01000006">
    <property type="protein sequence ID" value="EEG08218.1"/>
    <property type="molecule type" value="Genomic_DNA"/>
</dbReference>
<dbReference type="eggNOG" id="COG4675">
    <property type="taxonomic scope" value="Bacteria"/>
</dbReference>
<evidence type="ECO:0000313" key="1">
    <source>
        <dbReference type="EMBL" id="EEG08218.1"/>
    </source>
</evidence>
<proteinExistence type="predicted"/>
<reference evidence="1 2" key="1">
    <citation type="submission" date="2009-02" db="EMBL/GenBank/DDBJ databases">
        <title>Sequencing of the draft genome and assembly of Lutiella nitroferrum 2002.</title>
        <authorList>
            <consortium name="US DOE Joint Genome Institute (JGI-PGF)"/>
            <person name="Lucas S."/>
            <person name="Copeland A."/>
            <person name="Lapidus A."/>
            <person name="Glavina del Rio T."/>
            <person name="Tice H."/>
            <person name="Bruce D."/>
            <person name="Goodwin L."/>
            <person name="Pitluck S."/>
            <person name="Larimer F."/>
            <person name="Land M.L."/>
            <person name="Hauser L."/>
            <person name="Coates J.D."/>
        </authorList>
    </citation>
    <scope>NUCLEOTIDE SEQUENCE [LARGE SCALE GENOMIC DNA]</scope>
    <source>
        <strain evidence="1 2">2002</strain>
    </source>
</reference>
<comment type="caution">
    <text evidence="1">The sequence shown here is derived from an EMBL/GenBank/DDBJ whole genome shotgun (WGS) entry which is preliminary data.</text>
</comment>
<accession>B9Z4Y6</accession>
<gene>
    <name evidence="1" type="ORF">FuraDRAFT_2421</name>
</gene>
<sequence length="357" mass="36393">MQRVLATRNPALDLFGVGKHGFKAGSPGVAPATTPGYEFYNAIQEELANLVEGFGEALDPARRDQIKTLLLAALANKAPLASPVFTGAPAAPTAAVGTNTTQLANMAALQNAVQSSAAITSGAGGAADAITASYTPAITALTNGMSLFVRAASANTTTTPTFTPNNGTIAAKTIVKGAGSALAAGDIAGVGHWIELQYDQALDKWVLLNPATGISSGSGKIIASLFTATRAVVAASGDTTVMTLNFMLAQATPVVVDWRTWFGSNAGSVVYGDARLMLGATQKSRSSRIHVGSSGAGYAYNLPFNGSTYLGVLAAGSYTISLIWNNQSAAAAVFNPGPTDASVWSQADSEIIVRAAY</sequence>
<dbReference type="RefSeq" id="WP_008954441.1">
    <property type="nucleotide sequence ID" value="NZ_ACIS01000006.1"/>
</dbReference>
<dbReference type="Proteomes" id="UP000003165">
    <property type="component" value="Unassembled WGS sequence"/>
</dbReference>
<dbReference type="AlphaFoldDB" id="B9Z4Y6"/>
<organism evidence="1 2">
    <name type="scientific">Pseudogulbenkiania ferrooxidans 2002</name>
    <dbReference type="NCBI Taxonomy" id="279714"/>
    <lineage>
        <taxon>Bacteria</taxon>
        <taxon>Pseudomonadati</taxon>
        <taxon>Pseudomonadota</taxon>
        <taxon>Betaproteobacteria</taxon>
        <taxon>Neisseriales</taxon>
        <taxon>Chromobacteriaceae</taxon>
        <taxon>Pseudogulbenkiania</taxon>
    </lineage>
</organism>
<keyword evidence="2" id="KW-1185">Reference proteome</keyword>
<evidence type="ECO:0008006" key="3">
    <source>
        <dbReference type="Google" id="ProtNLM"/>
    </source>
</evidence>